<gene>
    <name evidence="4" type="ORF">CGG41_032</name>
</gene>
<dbReference type="KEGG" id="vg:29060215"/>
<comment type="function">
    <text evidence="1">ATP-dependent DNA helicase essential for viral DNA replication and recombination. The helicase moves 5' -&gt; 3' on the lagging strand template, unwinding the DNA duplex ahead of the leading strand polymerase at the replication fork and generating ssDNA for both leading and lagging strand synthesis. Interaction with the primase allows the primase to initiate lagging strand synthesis and fully activates the helicase. Loaded by the helicase assembly factor on replication forks that begin at discrete replication origin sequences, as well as on forks that are created during recombination.</text>
</comment>
<keyword evidence="1" id="KW-0547">Nucleotide-binding</keyword>
<reference evidence="5" key="1">
    <citation type="submission" date="2016-03" db="EMBL/GenBank/DDBJ databases">
        <authorList>
            <person name="Cucic S."/>
            <person name="Anany H."/>
            <person name="Brovko L."/>
            <person name="Kropinski A.M."/>
            <person name="Griffiths M.W."/>
        </authorList>
    </citation>
    <scope>NUCLEOTIDE SEQUENCE [LARGE SCALE GENOMIC DNA]</scope>
</reference>
<protein>
    <recommendedName>
        <fullName evidence="1">DnaB-like replicative helicase</fullName>
        <ecNumber evidence="1">3.6.4.-</ecNumber>
    </recommendedName>
</protein>
<keyword evidence="1" id="KW-1194">Viral DNA replication</keyword>
<dbReference type="PANTHER" id="PTHR30153:SF2">
    <property type="entry name" value="REPLICATIVE DNA HELICASE"/>
    <property type="match status" value="1"/>
</dbReference>
<feature type="domain" description="SF4 helicase" evidence="3">
    <location>
        <begin position="165"/>
        <end position="435"/>
    </location>
</feature>
<dbReference type="Pfam" id="PF03796">
    <property type="entry name" value="DnaB_C"/>
    <property type="match status" value="1"/>
</dbReference>
<proteinExistence type="inferred from homology"/>
<evidence type="ECO:0000313" key="4">
    <source>
        <dbReference type="EMBL" id="ANA49386.1"/>
    </source>
</evidence>
<name>A0A1B0VV52_9CAUD</name>
<dbReference type="PANTHER" id="PTHR30153">
    <property type="entry name" value="REPLICATIVE DNA HELICASE DNAB"/>
    <property type="match status" value="1"/>
</dbReference>
<dbReference type="GO" id="GO:0039686">
    <property type="term" value="P:bidirectional double-stranded viral DNA replication"/>
    <property type="evidence" value="ECO:0007669"/>
    <property type="project" value="InterPro"/>
</dbReference>
<keyword evidence="1" id="KW-0067">ATP-binding</keyword>
<dbReference type="HAMAP" id="MF_04155">
    <property type="entry name" value="Helic_T4"/>
    <property type="match status" value="1"/>
</dbReference>
<dbReference type="GO" id="GO:0003677">
    <property type="term" value="F:DNA binding"/>
    <property type="evidence" value="ECO:0007669"/>
    <property type="project" value="UniProtKB-KW"/>
</dbReference>
<keyword evidence="1" id="KW-0378">Hydrolase</keyword>
<dbReference type="OrthoDB" id="2035at10239"/>
<dbReference type="Gene3D" id="3.40.50.300">
    <property type="entry name" value="P-loop containing nucleotide triphosphate hydrolases"/>
    <property type="match status" value="1"/>
</dbReference>
<dbReference type="GO" id="GO:0016787">
    <property type="term" value="F:hydrolase activity"/>
    <property type="evidence" value="ECO:0007669"/>
    <property type="project" value="UniProtKB-KW"/>
</dbReference>
<dbReference type="InterPro" id="IPR027417">
    <property type="entry name" value="P-loop_NTPase"/>
</dbReference>
<evidence type="ECO:0000259" key="3">
    <source>
        <dbReference type="PROSITE" id="PS51199"/>
    </source>
</evidence>
<feature type="region of interest" description="Disordered" evidence="2">
    <location>
        <begin position="434"/>
        <end position="465"/>
    </location>
</feature>
<feature type="compositionally biased region" description="Polar residues" evidence="2">
    <location>
        <begin position="440"/>
        <end position="449"/>
    </location>
</feature>
<dbReference type="InterPro" id="IPR007694">
    <property type="entry name" value="DNA_helicase_DnaB-like_C"/>
</dbReference>
<dbReference type="SUPFAM" id="SSF52540">
    <property type="entry name" value="P-loop containing nucleoside triphosphate hydrolases"/>
    <property type="match status" value="1"/>
</dbReference>
<dbReference type="GO" id="GO:0003678">
    <property type="term" value="F:DNA helicase activity"/>
    <property type="evidence" value="ECO:0007669"/>
    <property type="project" value="UniProtKB-UniRule"/>
</dbReference>
<dbReference type="InterPro" id="IPR046393">
    <property type="entry name" value="Helic_T4"/>
</dbReference>
<dbReference type="Proteomes" id="UP000204511">
    <property type="component" value="Genome"/>
</dbReference>
<organism evidence="4 5">
    <name type="scientific">Salmonella phage vB_SnwM_CGG4-1</name>
    <dbReference type="NCBI Taxonomy" id="1815631"/>
    <lineage>
        <taxon>Viruses</taxon>
        <taxon>Duplodnaviria</taxon>
        <taxon>Heunggongvirae</taxon>
        <taxon>Uroviricota</taxon>
        <taxon>Caudoviricetes</taxon>
        <taxon>Pantevenvirales</taxon>
        <taxon>Straboviridae</taxon>
        <taxon>Tevenvirinae</taxon>
        <taxon>Gelderlandvirus</taxon>
        <taxon>Gelderlandvirus cgg41</taxon>
    </lineage>
</organism>
<accession>A0A1B0VV52</accession>
<keyword evidence="5" id="KW-1185">Reference proteome</keyword>
<dbReference type="GO" id="GO:0006260">
    <property type="term" value="P:DNA replication"/>
    <property type="evidence" value="ECO:0007669"/>
    <property type="project" value="UniProtKB-KW"/>
</dbReference>
<keyword evidence="1 4" id="KW-0347">Helicase</keyword>
<feature type="compositionally biased region" description="Basic and acidic residues" evidence="2">
    <location>
        <begin position="451"/>
        <end position="460"/>
    </location>
</feature>
<sequence length="479" mass="53516">MVETILSHLIFNQGYFAKVWPYMDSEYFEHGPAKNVFNLLQKHINEYQSVPSINALNIALDNSTLGESEAESAKKLIDKLADTPEDQAWLVKETEKYVQSHAMYNATSKIIEIQTNAELPPEKRNKKLPDVGAIPDIMRQALSISFDSYVGHDWMEDYEARWLAYQNKARKVPFLMNILNRITKGGAETGTLNILMAGVNVGKSLGLCSLAADYLQTGKNVLYISMEMAEEVCAKRIDANLLDVSLDDIDDGNVSYAEYKGKMEKWRDKNTLGRLIIKQYPTGGANANTFRALLNELKLKKNFVPDIIMIDYLGICGSCRIRVYTENSYTLVKAIAEELRALAVESETVVWSAAQVGRGAWDASDMNMSDIAESAGLPATADFMLAVIETEELAQMGQQLIKQIKSRYGDKNIWNKFAVGVKKGNQRWVEIAQEGGAQPTPVTETSGAQQRKAEANRQQRVDQTSARAKLDALAEELKF</sequence>
<dbReference type="RefSeq" id="YP_009286398.1">
    <property type="nucleotide sequence ID" value="NC_031065.1"/>
</dbReference>
<dbReference type="PROSITE" id="PS51199">
    <property type="entry name" value="SF4_HELICASE"/>
    <property type="match status" value="1"/>
</dbReference>
<feature type="binding site" evidence="1">
    <location>
        <begin position="197"/>
        <end position="204"/>
    </location>
    <ligand>
        <name>ATP</name>
        <dbReference type="ChEBI" id="CHEBI:30616"/>
    </ligand>
</feature>
<evidence type="ECO:0000256" key="2">
    <source>
        <dbReference type="SAM" id="MobiDB-lite"/>
    </source>
</evidence>
<keyword evidence="1" id="KW-0238">DNA-binding</keyword>
<comment type="subunit">
    <text evidence="1">Homohexamer. The homohexamer is a trimer of asymmetric dimers. Interacts with the DNA primase; this interaction forms the active primosome complex, which is composed of 6 helicase and 1 primase subunits and expresses full helicase and primase activities. Interacts (via C-terminus) with the helicase assembly factor; this interaction brings about the rapid assembly of the helicase onto ssDNA. Part of the replicase complex that includes the DNA polymerase, the polymerase clamp, the clamp loader complex, the single-stranded DNA binding protein, the primase, the DnaB-like replicative helicase and the helicase assembly factor.</text>
</comment>
<evidence type="ECO:0000256" key="1">
    <source>
        <dbReference type="HAMAP-Rule" id="MF_04155"/>
    </source>
</evidence>
<dbReference type="GO" id="GO:0005524">
    <property type="term" value="F:ATP binding"/>
    <property type="evidence" value="ECO:0007669"/>
    <property type="project" value="UniProtKB-UniRule"/>
</dbReference>
<dbReference type="EMBL" id="KU867307">
    <property type="protein sequence ID" value="ANA49386.1"/>
    <property type="molecule type" value="Genomic_DNA"/>
</dbReference>
<keyword evidence="1" id="KW-0235">DNA replication</keyword>
<evidence type="ECO:0000313" key="5">
    <source>
        <dbReference type="Proteomes" id="UP000204511"/>
    </source>
</evidence>
<comment type="similarity">
    <text evidence="1">Belongs to the helicase family. DnaB subfamily.</text>
</comment>
<dbReference type="GeneID" id="29060215"/>
<dbReference type="EC" id="3.6.4.-" evidence="1"/>